<evidence type="ECO:0000313" key="3">
    <source>
        <dbReference type="EMBL" id="OIV38771.1"/>
    </source>
</evidence>
<protein>
    <recommendedName>
        <fullName evidence="2">MobA/VirD2-like nuclease domain-containing protein</fullName>
    </recommendedName>
</protein>
<organism evidence="3 4">
    <name type="scientific">Mangrovactinospora gilvigrisea</name>
    <dbReference type="NCBI Taxonomy" id="1428644"/>
    <lineage>
        <taxon>Bacteria</taxon>
        <taxon>Bacillati</taxon>
        <taxon>Actinomycetota</taxon>
        <taxon>Actinomycetes</taxon>
        <taxon>Kitasatosporales</taxon>
        <taxon>Streptomycetaceae</taxon>
        <taxon>Mangrovactinospora</taxon>
    </lineage>
</organism>
<dbReference type="STRING" id="1428644.BIV57_03955"/>
<accession>A0A1J7BJC1</accession>
<dbReference type="InterPro" id="IPR005094">
    <property type="entry name" value="Endonuclease_MobA/VirD2"/>
</dbReference>
<dbReference type="EMBL" id="MLCF01000012">
    <property type="protein sequence ID" value="OIV38771.1"/>
    <property type="molecule type" value="Genomic_DNA"/>
</dbReference>
<feature type="region of interest" description="Disordered" evidence="1">
    <location>
        <begin position="172"/>
        <end position="201"/>
    </location>
</feature>
<sequence length="560" mass="60393">MVPDISTGSHTPGLLRYLYGPGRRDEHTDPHLVAAWDLGAAPDPGRDADATPLTLAIALDLHVDLVAAERGKLPPKHVWHCPVRTAPGDRMLTDAEWAQVARRIVAAAGIAREDDPNGCRWIAVRHAEDHIHIVATTVQLNGHRPPRYGEARRVQAECRSIEAEFGLRRLKRGDGTAAKRPTSAEQAAAQRTGAERTDREELRSRVRTAVAAAGSVAEFFDLLEEQGVVVKKRVAPSGDVIGYSVALPGQKVAFGGGKLAPDLSLPRIRERLDATTPEPADAWPPMHPRHRLADQLLTVHRAVDGDSDPEAQGHIAALGEALDALPAAYPRSPARGELKAAAVAFERASRSRVRAEHAAAGDLRWAVRSLLHPSAAGGDGEMAGALIAAVILAVEAAVRWHQAHGHAQQQAAARAALDHLRTAYRQAARPQLAALATRAPAPTERDRLTALMQQVLPEQAARILADPAWPALAAVLAQAAADGHNAERLLWQAAAQRELDTASRPAEVLVWRLDRLAANPTAHEQRAHAARTHTAPHQPSTTPDRTHTDTTTPKRHRPHR</sequence>
<name>A0A1J7BJC1_9ACTN</name>
<dbReference type="Pfam" id="PF03432">
    <property type="entry name" value="Relaxase"/>
    <property type="match status" value="1"/>
</dbReference>
<dbReference type="Proteomes" id="UP000243342">
    <property type="component" value="Unassembled WGS sequence"/>
</dbReference>
<comment type="caution">
    <text evidence="3">The sequence shown here is derived from an EMBL/GenBank/DDBJ whole genome shotgun (WGS) entry which is preliminary data.</text>
</comment>
<evidence type="ECO:0000259" key="2">
    <source>
        <dbReference type="Pfam" id="PF03432"/>
    </source>
</evidence>
<evidence type="ECO:0000256" key="1">
    <source>
        <dbReference type="SAM" id="MobiDB-lite"/>
    </source>
</evidence>
<proteinExistence type="predicted"/>
<gene>
    <name evidence="3" type="ORF">BIV57_03955</name>
</gene>
<feature type="compositionally biased region" description="Low complexity" evidence="1">
    <location>
        <begin position="532"/>
        <end position="543"/>
    </location>
</feature>
<keyword evidence="4" id="KW-1185">Reference proteome</keyword>
<feature type="domain" description="MobA/VirD2-like nuclease" evidence="2">
    <location>
        <begin position="65"/>
        <end position="167"/>
    </location>
</feature>
<feature type="region of interest" description="Disordered" evidence="1">
    <location>
        <begin position="521"/>
        <end position="560"/>
    </location>
</feature>
<evidence type="ECO:0000313" key="4">
    <source>
        <dbReference type="Proteomes" id="UP000243342"/>
    </source>
</evidence>
<dbReference type="AlphaFoldDB" id="A0A1J7BJC1"/>
<reference evidence="3 4" key="1">
    <citation type="submission" date="2016-10" db="EMBL/GenBank/DDBJ databases">
        <title>Genome sequence of Streptomyces gilvigriseus MUSC 26.</title>
        <authorList>
            <person name="Lee L.-H."/>
            <person name="Ser H.-L."/>
        </authorList>
    </citation>
    <scope>NUCLEOTIDE SEQUENCE [LARGE SCALE GENOMIC DNA]</scope>
    <source>
        <strain evidence="3 4">MUSC 26</strain>
    </source>
</reference>